<feature type="domain" description="UVR" evidence="2">
    <location>
        <begin position="128"/>
        <end position="163"/>
    </location>
</feature>
<dbReference type="OrthoDB" id="9788704at2"/>
<dbReference type="InterPro" id="IPR001943">
    <property type="entry name" value="UVR_dom"/>
</dbReference>
<dbReference type="PANTHER" id="PTHR38430">
    <property type="entry name" value="PROTEIN-ARGININE KINASE ACTIVATOR PROTEIN"/>
    <property type="match status" value="1"/>
</dbReference>
<dbReference type="PIRSF" id="PIRSF015034">
    <property type="entry name" value="YacH"/>
    <property type="match status" value="1"/>
</dbReference>
<dbReference type="GO" id="GO:0008270">
    <property type="term" value="F:zinc ion binding"/>
    <property type="evidence" value="ECO:0007669"/>
    <property type="project" value="TreeGrafter"/>
</dbReference>
<dbReference type="Gene3D" id="4.10.860.10">
    <property type="entry name" value="UVR domain"/>
    <property type="match status" value="1"/>
</dbReference>
<dbReference type="GO" id="GO:1990169">
    <property type="term" value="P:stress response to copper ion"/>
    <property type="evidence" value="ECO:0007669"/>
    <property type="project" value="TreeGrafter"/>
</dbReference>
<dbReference type="GO" id="GO:0046870">
    <property type="term" value="F:cadmium ion binding"/>
    <property type="evidence" value="ECO:0007669"/>
    <property type="project" value="TreeGrafter"/>
</dbReference>
<evidence type="ECO:0000259" key="2">
    <source>
        <dbReference type="PROSITE" id="PS50151"/>
    </source>
</evidence>
<comment type="caution">
    <text evidence="3">The sequence shown here is derived from an EMBL/GenBank/DDBJ whole genome shotgun (WGS) entry which is preliminary data.</text>
</comment>
<dbReference type="PROSITE" id="PS50151">
    <property type="entry name" value="UVR"/>
    <property type="match status" value="1"/>
</dbReference>
<dbReference type="InterPro" id="IPR036876">
    <property type="entry name" value="UVR_dom_sf"/>
</dbReference>
<proteinExistence type="predicted"/>
<dbReference type="GO" id="GO:0005507">
    <property type="term" value="F:copper ion binding"/>
    <property type="evidence" value="ECO:0007669"/>
    <property type="project" value="TreeGrafter"/>
</dbReference>
<dbReference type="SUPFAM" id="SSF46600">
    <property type="entry name" value="C-terminal UvrC-binding domain of UvrB"/>
    <property type="match status" value="1"/>
</dbReference>
<dbReference type="GO" id="GO:1990170">
    <property type="term" value="P:stress response to cadmium ion"/>
    <property type="evidence" value="ECO:0007669"/>
    <property type="project" value="TreeGrafter"/>
</dbReference>
<dbReference type="EMBL" id="QSLN01000001">
    <property type="protein sequence ID" value="RDV84749.1"/>
    <property type="molecule type" value="Genomic_DNA"/>
</dbReference>
<reference evidence="3 4" key="1">
    <citation type="submission" date="2018-08" db="EMBL/GenBank/DDBJ databases">
        <title>Form III RuBisCO-mediated autotrophy in Thermodesulfobium bacteria.</title>
        <authorList>
            <person name="Toshchakov S.V."/>
            <person name="Kublanov I.V."/>
            <person name="Frolov E."/>
            <person name="Bonch-Osmolovskaya E.A."/>
            <person name="Tourova T.P."/>
            <person name="Chernych N.A."/>
            <person name="Lebedinsky A.V."/>
        </authorList>
    </citation>
    <scope>NUCLEOTIDE SEQUENCE [LARGE SCALE GENOMIC DNA]</scope>
    <source>
        <strain evidence="3 4">SR</strain>
    </source>
</reference>
<dbReference type="Proteomes" id="UP000256329">
    <property type="component" value="Unassembled WGS sequence"/>
</dbReference>
<feature type="compositionally biased region" description="Basic and acidic residues" evidence="1">
    <location>
        <begin position="154"/>
        <end position="164"/>
    </location>
</feature>
<sequence>MLCERCHKRPATVHYTEIVNNQKKELHLCEECAREMGVSFGFPPQFPFHSLLSGLFFPAGEEVEAEREVRCPRCGLTEREFAARGLLGCPQCYSALRPAVEQVLRRVHGVARHTGKAPRRQKEVVGKLTEIERLRRELAEAVRREEYERAAELRDRIRELEKNTGGKAENGSKGNSD</sequence>
<protein>
    <recommendedName>
        <fullName evidence="2">UVR domain-containing protein</fullName>
    </recommendedName>
</protein>
<dbReference type="AlphaFoldDB" id="A0A3D8P8I9"/>
<evidence type="ECO:0000313" key="4">
    <source>
        <dbReference type="Proteomes" id="UP000256329"/>
    </source>
</evidence>
<keyword evidence="4" id="KW-1185">Reference proteome</keyword>
<organism evidence="3 4">
    <name type="scientific">Ammonifex thiophilus</name>
    <dbReference type="NCBI Taxonomy" id="444093"/>
    <lineage>
        <taxon>Bacteria</taxon>
        <taxon>Bacillati</taxon>
        <taxon>Bacillota</taxon>
        <taxon>Clostridia</taxon>
        <taxon>Thermoanaerobacterales</taxon>
        <taxon>Thermoanaerobacteraceae</taxon>
        <taxon>Ammonifex</taxon>
    </lineage>
</organism>
<feature type="region of interest" description="Disordered" evidence="1">
    <location>
        <begin position="154"/>
        <end position="177"/>
    </location>
</feature>
<evidence type="ECO:0000256" key="1">
    <source>
        <dbReference type="SAM" id="MobiDB-lite"/>
    </source>
</evidence>
<dbReference type="PANTHER" id="PTHR38430:SF1">
    <property type="entry name" value="PROTEIN-ARGININE KINASE ACTIVATOR PROTEIN"/>
    <property type="match status" value="1"/>
</dbReference>
<dbReference type="GO" id="GO:0050897">
    <property type="term" value="F:cobalt ion binding"/>
    <property type="evidence" value="ECO:0007669"/>
    <property type="project" value="TreeGrafter"/>
</dbReference>
<dbReference type="RefSeq" id="WP_115791744.1">
    <property type="nucleotide sequence ID" value="NZ_QSLN01000001.1"/>
</dbReference>
<evidence type="ECO:0000313" key="3">
    <source>
        <dbReference type="EMBL" id="RDV84749.1"/>
    </source>
</evidence>
<name>A0A3D8P8I9_9THEO</name>
<accession>A0A3D8P8I9</accession>
<gene>
    <name evidence="3" type="ORF">DXX99_01490</name>
</gene>
<dbReference type="InterPro" id="IPR025542">
    <property type="entry name" value="YacH"/>
</dbReference>
<dbReference type="Pfam" id="PF02151">
    <property type="entry name" value="UVR"/>
    <property type="match status" value="1"/>
</dbReference>